<dbReference type="Pfam" id="PF07004">
    <property type="entry name" value="SHIPPO-rpt"/>
    <property type="match status" value="8"/>
</dbReference>
<feature type="non-terminal residue" evidence="3">
    <location>
        <position position="1"/>
    </location>
</feature>
<protein>
    <submittedName>
        <fullName evidence="3">Outer dense fiber protein 3-B-like</fullName>
    </submittedName>
</protein>
<gene>
    <name evidence="3" type="primary">LOC108622509</name>
</gene>
<dbReference type="GeneID" id="108622509"/>
<dbReference type="RefSeq" id="XP_017875918.2">
    <property type="nucleotide sequence ID" value="XM_018020429.2"/>
</dbReference>
<dbReference type="AlphaFoldDB" id="A0AAJ7N3J2"/>
<dbReference type="Proteomes" id="UP000694925">
    <property type="component" value="Unplaced"/>
</dbReference>
<dbReference type="KEGG" id="ccal:108622509"/>
<evidence type="ECO:0000313" key="2">
    <source>
        <dbReference type="Proteomes" id="UP000694925"/>
    </source>
</evidence>
<dbReference type="InterPro" id="IPR051291">
    <property type="entry name" value="CIMAP"/>
</dbReference>
<dbReference type="InterPro" id="IPR010736">
    <property type="entry name" value="SHIPPO-rpt"/>
</dbReference>
<evidence type="ECO:0000256" key="1">
    <source>
        <dbReference type="SAM" id="MobiDB-lite"/>
    </source>
</evidence>
<organism evidence="2 3">
    <name type="scientific">Ceratina calcarata</name>
    <dbReference type="NCBI Taxonomy" id="156304"/>
    <lineage>
        <taxon>Eukaryota</taxon>
        <taxon>Metazoa</taxon>
        <taxon>Ecdysozoa</taxon>
        <taxon>Arthropoda</taxon>
        <taxon>Hexapoda</taxon>
        <taxon>Insecta</taxon>
        <taxon>Pterygota</taxon>
        <taxon>Neoptera</taxon>
        <taxon>Endopterygota</taxon>
        <taxon>Hymenoptera</taxon>
        <taxon>Apocrita</taxon>
        <taxon>Aculeata</taxon>
        <taxon>Apoidea</taxon>
        <taxon>Anthophila</taxon>
        <taxon>Apidae</taxon>
        <taxon>Ceratina</taxon>
        <taxon>Zadontomerus</taxon>
    </lineage>
</organism>
<proteinExistence type="predicted"/>
<evidence type="ECO:0000313" key="3">
    <source>
        <dbReference type="RefSeq" id="XP_017875918.2"/>
    </source>
</evidence>
<dbReference type="PANTHER" id="PTHR21580:SF28">
    <property type="entry name" value="BOREALIN N-TERMINAL DOMAIN-CONTAINING PROTEIN-RELATED"/>
    <property type="match status" value="1"/>
</dbReference>
<dbReference type="GO" id="GO:0005856">
    <property type="term" value="C:cytoskeleton"/>
    <property type="evidence" value="ECO:0007669"/>
    <property type="project" value="TreeGrafter"/>
</dbReference>
<accession>A0AAJ7N3J2</accession>
<dbReference type="PANTHER" id="PTHR21580">
    <property type="entry name" value="SHIPPO-1-RELATED"/>
    <property type="match status" value="1"/>
</dbReference>
<name>A0AAJ7N3J2_9HYME</name>
<sequence length="309" mass="34191">FCTKIGSLQISIFINKLIYNRIILIVTAPGAYSPEKVNLDRGPQYSLSGKGKPERPNENPGPADYYPEKVINLEHKPYFSFGNRRPLEWSRDTPAPGTYSPEKVNLDKSPQYSFGVKALTEKPDDIPAPGSYHPEKVNLNKSPRYSFGVKTTVHDTSSLPGPGEYSPEKAMLLLEKAFRFTFGLRTSIYRPDNIPAPNVYNIPSALGGTKEGNKKAAPAYSISGRQKVFTDDRVLVPGPGTYEAIKPDAVRVKSPAYSISGRYQLPNDHSQIPGPGAHCPEKVLLDIPPAHSFGIRHSQYICNLKDMVY</sequence>
<reference evidence="3" key="1">
    <citation type="submission" date="2025-08" db="UniProtKB">
        <authorList>
            <consortium name="RefSeq"/>
        </authorList>
    </citation>
    <scope>IDENTIFICATION</scope>
    <source>
        <tissue evidence="3">Whole body</tissue>
    </source>
</reference>
<keyword evidence="2" id="KW-1185">Reference proteome</keyword>
<feature type="region of interest" description="Disordered" evidence="1">
    <location>
        <begin position="37"/>
        <end position="63"/>
    </location>
</feature>